<proteinExistence type="predicted"/>
<accession>A0A382YEC2</accession>
<feature type="non-terminal residue" evidence="1">
    <location>
        <position position="35"/>
    </location>
</feature>
<protein>
    <submittedName>
        <fullName evidence="1">Uncharacterized protein</fullName>
    </submittedName>
</protein>
<dbReference type="EMBL" id="UINC01174646">
    <property type="protein sequence ID" value="SVD80868.1"/>
    <property type="molecule type" value="Genomic_DNA"/>
</dbReference>
<organism evidence="1">
    <name type="scientific">marine metagenome</name>
    <dbReference type="NCBI Taxonomy" id="408172"/>
    <lineage>
        <taxon>unclassified sequences</taxon>
        <taxon>metagenomes</taxon>
        <taxon>ecological metagenomes</taxon>
    </lineage>
</organism>
<dbReference type="AlphaFoldDB" id="A0A382YEC2"/>
<name>A0A382YEC2_9ZZZZ</name>
<gene>
    <name evidence="1" type="ORF">METZ01_LOCUS433722</name>
</gene>
<reference evidence="1" key="1">
    <citation type="submission" date="2018-05" db="EMBL/GenBank/DDBJ databases">
        <authorList>
            <person name="Lanie J.A."/>
            <person name="Ng W.-L."/>
            <person name="Kazmierczak K.M."/>
            <person name="Andrzejewski T.M."/>
            <person name="Davidsen T.M."/>
            <person name="Wayne K.J."/>
            <person name="Tettelin H."/>
            <person name="Glass J.I."/>
            <person name="Rusch D."/>
            <person name="Podicherti R."/>
            <person name="Tsui H.-C.T."/>
            <person name="Winkler M.E."/>
        </authorList>
    </citation>
    <scope>NUCLEOTIDE SEQUENCE</scope>
</reference>
<sequence length="35" mass="4119">MSIDQKLPVTEADIARYQRDGALCIRKAFDRHWVD</sequence>
<evidence type="ECO:0000313" key="1">
    <source>
        <dbReference type="EMBL" id="SVD80868.1"/>
    </source>
</evidence>
<dbReference type="SUPFAM" id="SSF51197">
    <property type="entry name" value="Clavaminate synthase-like"/>
    <property type="match status" value="1"/>
</dbReference>